<dbReference type="AlphaFoldDB" id="A0A1W0AC48"/>
<keyword evidence="4" id="KW-1185">Reference proteome</keyword>
<dbReference type="OrthoDB" id="104509at2759"/>
<evidence type="ECO:0000313" key="3">
    <source>
        <dbReference type="EMBL" id="OQS07863.1"/>
    </source>
</evidence>
<organism evidence="3 4">
    <name type="scientific">Thraustotheca clavata</name>
    <dbReference type="NCBI Taxonomy" id="74557"/>
    <lineage>
        <taxon>Eukaryota</taxon>
        <taxon>Sar</taxon>
        <taxon>Stramenopiles</taxon>
        <taxon>Oomycota</taxon>
        <taxon>Saprolegniomycetes</taxon>
        <taxon>Saprolegniales</taxon>
        <taxon>Achlyaceae</taxon>
        <taxon>Thraustotheca</taxon>
    </lineage>
</organism>
<dbReference type="Pfam" id="PF02627">
    <property type="entry name" value="CMD"/>
    <property type="match status" value="1"/>
</dbReference>
<comment type="caution">
    <text evidence="3">The sequence shown here is derived from an EMBL/GenBank/DDBJ whole genome shotgun (WGS) entry which is preliminary data.</text>
</comment>
<feature type="domain" description="Carboxymuconolactone decarboxylase-like" evidence="2">
    <location>
        <begin position="172"/>
        <end position="246"/>
    </location>
</feature>
<dbReference type="PANTHER" id="PTHR37067">
    <property type="entry name" value="PX DOMAIN-CONTAINING PROTEIN"/>
    <property type="match status" value="1"/>
</dbReference>
<feature type="region of interest" description="Disordered" evidence="1">
    <location>
        <begin position="251"/>
        <end position="271"/>
    </location>
</feature>
<protein>
    <recommendedName>
        <fullName evidence="2">Carboxymuconolactone decarboxylase-like domain-containing protein</fullName>
    </recommendedName>
</protein>
<dbReference type="InterPro" id="IPR029032">
    <property type="entry name" value="AhpD-like"/>
</dbReference>
<dbReference type="EMBL" id="JNBS01000049">
    <property type="protein sequence ID" value="OQS07863.1"/>
    <property type="molecule type" value="Genomic_DNA"/>
</dbReference>
<evidence type="ECO:0000256" key="1">
    <source>
        <dbReference type="SAM" id="MobiDB-lite"/>
    </source>
</evidence>
<name>A0A1W0AC48_9STRA</name>
<gene>
    <name evidence="3" type="ORF">THRCLA_00148</name>
</gene>
<evidence type="ECO:0000313" key="4">
    <source>
        <dbReference type="Proteomes" id="UP000243217"/>
    </source>
</evidence>
<dbReference type="Gene3D" id="1.20.1290.10">
    <property type="entry name" value="AhpD-like"/>
    <property type="match status" value="1"/>
</dbReference>
<accession>A0A1W0AC48</accession>
<proteinExistence type="predicted"/>
<reference evidence="3 4" key="1">
    <citation type="journal article" date="2014" name="Genome Biol. Evol.">
        <title>The secreted proteins of Achlya hypogyna and Thraustotheca clavata identify the ancestral oomycete secretome and reveal gene acquisitions by horizontal gene transfer.</title>
        <authorList>
            <person name="Misner I."/>
            <person name="Blouin N."/>
            <person name="Leonard G."/>
            <person name="Richards T.A."/>
            <person name="Lane C.E."/>
        </authorList>
    </citation>
    <scope>NUCLEOTIDE SEQUENCE [LARGE SCALE GENOMIC DNA]</scope>
    <source>
        <strain evidence="3 4">ATCC 34112</strain>
    </source>
</reference>
<dbReference type="STRING" id="74557.A0A1W0AC48"/>
<dbReference type="InterPro" id="IPR003779">
    <property type="entry name" value="CMD-like"/>
</dbReference>
<dbReference type="GO" id="GO:0051920">
    <property type="term" value="F:peroxiredoxin activity"/>
    <property type="evidence" value="ECO:0007669"/>
    <property type="project" value="InterPro"/>
</dbReference>
<sequence length="271" mass="30358">MATPTESRLLDATTAPFNDESLLLDKKGKRKAQFRPEHSLQFGVRPMSDPPVLKVQCLFCVHFGREILQPEKRLREATKNIKYWRPPYRAELYHKHHQRQHLTLYTTYERLAHREKLAFFSPENVARLRQTAAAGQGHKQTLIKAPTSAATWKQLFEVPLPYNLHSLVDMYSAQATSAAPLDTRTQALCMIAMLLAQPQANAALLEMQLVAAIASEVPRSDILHLIFTAAPVVGMPAMLAALEVAHKVFNTPESDEEEAGDGSETPTDLQV</sequence>
<dbReference type="Proteomes" id="UP000243217">
    <property type="component" value="Unassembled WGS sequence"/>
</dbReference>
<dbReference type="SUPFAM" id="SSF69118">
    <property type="entry name" value="AhpD-like"/>
    <property type="match status" value="1"/>
</dbReference>
<evidence type="ECO:0000259" key="2">
    <source>
        <dbReference type="Pfam" id="PF02627"/>
    </source>
</evidence>
<dbReference type="PANTHER" id="PTHR37067:SF3">
    <property type="entry name" value="PX DOMAIN-CONTAINING PROTEIN"/>
    <property type="match status" value="1"/>
</dbReference>